<proteinExistence type="predicted"/>
<feature type="region of interest" description="Disordered" evidence="1">
    <location>
        <begin position="82"/>
        <end position="116"/>
    </location>
</feature>
<sequence>MARRVVREVCGRELRPLWQHVAALLLRSVPIDGGKQRQGSLRGGVRRVRNRFLEVLRGVLVMRTGGLATGTHVMEARLVLHGRGAAEQGEQHGEEDTRQTRPQSAPARRAGRRIGR</sequence>
<evidence type="ECO:0000313" key="2">
    <source>
        <dbReference type="EMBL" id="QPP08169.1"/>
    </source>
</evidence>
<protein>
    <submittedName>
        <fullName evidence="2">Uncharacterized protein</fullName>
    </submittedName>
</protein>
<dbReference type="EMBL" id="CP048882">
    <property type="protein sequence ID" value="QPP08169.1"/>
    <property type="molecule type" value="Genomic_DNA"/>
</dbReference>
<dbReference type="AlphaFoldDB" id="A0A7T1WT32"/>
<dbReference type="Proteomes" id="UP000595046">
    <property type="component" value="Chromosome"/>
</dbReference>
<accession>A0A7T1WT32</accession>
<keyword evidence="3" id="KW-1185">Reference proteome</keyword>
<dbReference type="RefSeq" id="WP_197351963.1">
    <property type="nucleotide sequence ID" value="NZ_CP048882.1"/>
</dbReference>
<name>A0A7T1WT32_9ACTN</name>
<reference evidence="3" key="1">
    <citation type="submission" date="2020-02" db="EMBL/GenBank/DDBJ databases">
        <title>Streptomyces sp. ASO4wet.</title>
        <authorList>
            <person name="Risdian C."/>
            <person name="Landwehr W."/>
            <person name="Schupp P."/>
            <person name="Wink J."/>
        </authorList>
    </citation>
    <scope>NUCLEOTIDE SEQUENCE [LARGE SCALE GENOMIC DNA]</scope>
    <source>
        <strain evidence="3">ASO4wet</strain>
    </source>
</reference>
<organism evidence="2 3">
    <name type="scientific">Streptomyces bathyalis</name>
    <dbReference type="NCBI Taxonomy" id="2710756"/>
    <lineage>
        <taxon>Bacteria</taxon>
        <taxon>Bacillati</taxon>
        <taxon>Actinomycetota</taxon>
        <taxon>Actinomycetes</taxon>
        <taxon>Kitasatosporales</taxon>
        <taxon>Streptomycetaceae</taxon>
        <taxon>Streptomyces</taxon>
    </lineage>
</organism>
<gene>
    <name evidence="2" type="ORF">G4Z16_19175</name>
</gene>
<dbReference type="KEGG" id="sbat:G4Z16_19175"/>
<evidence type="ECO:0000256" key="1">
    <source>
        <dbReference type="SAM" id="MobiDB-lite"/>
    </source>
</evidence>
<feature type="compositionally biased region" description="Basic and acidic residues" evidence="1">
    <location>
        <begin position="89"/>
        <end position="99"/>
    </location>
</feature>
<evidence type="ECO:0000313" key="3">
    <source>
        <dbReference type="Proteomes" id="UP000595046"/>
    </source>
</evidence>